<accession>A0A6J5PL81</accession>
<protein>
    <submittedName>
        <fullName evidence="1">Uncharacterized protein</fullName>
    </submittedName>
</protein>
<proteinExistence type="predicted"/>
<name>A0A6J5PL81_9CAUD</name>
<evidence type="ECO:0000313" key="1">
    <source>
        <dbReference type="EMBL" id="CAB4169935.1"/>
    </source>
</evidence>
<organism evidence="1">
    <name type="scientific">uncultured Caudovirales phage</name>
    <dbReference type="NCBI Taxonomy" id="2100421"/>
    <lineage>
        <taxon>Viruses</taxon>
        <taxon>Duplodnaviria</taxon>
        <taxon>Heunggongvirae</taxon>
        <taxon>Uroviricota</taxon>
        <taxon>Caudoviricetes</taxon>
        <taxon>Peduoviridae</taxon>
        <taxon>Maltschvirus</taxon>
        <taxon>Maltschvirus maltsch</taxon>
    </lineage>
</organism>
<reference evidence="1" key="1">
    <citation type="submission" date="2020-05" db="EMBL/GenBank/DDBJ databases">
        <authorList>
            <person name="Chiriac C."/>
            <person name="Salcher M."/>
            <person name="Ghai R."/>
            <person name="Kavagutti S V."/>
        </authorList>
    </citation>
    <scope>NUCLEOTIDE SEQUENCE</scope>
</reference>
<dbReference type="EMBL" id="LR796852">
    <property type="protein sequence ID" value="CAB4169935.1"/>
    <property type="molecule type" value="Genomic_DNA"/>
</dbReference>
<sequence length="87" mass="8857">MSGIKETQELISLIATSAAVLKAAKADGSIDYKDLTKLGPMIGALKAAVDGAKDVGAELKELSSEEITALLIDTVAAVKSLVDAVIS</sequence>
<gene>
    <name evidence="1" type="ORF">UFOVP901_19</name>
</gene>